<keyword evidence="2" id="KW-0472">Membrane</keyword>
<organism evidence="3 4">
    <name type="scientific">Fasciola gigantica</name>
    <name type="common">Giant liver fluke</name>
    <dbReference type="NCBI Taxonomy" id="46835"/>
    <lineage>
        <taxon>Eukaryota</taxon>
        <taxon>Metazoa</taxon>
        <taxon>Spiralia</taxon>
        <taxon>Lophotrochozoa</taxon>
        <taxon>Platyhelminthes</taxon>
        <taxon>Trematoda</taxon>
        <taxon>Digenea</taxon>
        <taxon>Plagiorchiida</taxon>
        <taxon>Echinostomata</taxon>
        <taxon>Echinostomatoidea</taxon>
        <taxon>Fasciolidae</taxon>
        <taxon>Fasciola</taxon>
    </lineage>
</organism>
<evidence type="ECO:0000313" key="3">
    <source>
        <dbReference type="EMBL" id="TPP60217.1"/>
    </source>
</evidence>
<protein>
    <submittedName>
        <fullName evidence="3">Rho GTPase-activating protein 21-A</fullName>
    </submittedName>
</protein>
<evidence type="ECO:0000256" key="1">
    <source>
        <dbReference type="SAM" id="MobiDB-lite"/>
    </source>
</evidence>
<sequence>MRTGDVQPLVSELLNAAADLPPPPSDTDLETAEEPGPSSDRPSDVTLDSRSQPQSRPRFTSIPTPSWSAAALRALADGSKFRPELLLTQETESDDLERVSAMGSHVASTLSVATGANVAVSAVTAASTARFITRPRPFASQLGTKLDSLRHLSQGCLDQYTSEARQLGVRVAESRRQLETTVAQRLYAEQLLMEARGQQQQQQQQSDPTDLSGTPHGEGITSTLPSSSQIVSSVGTVPTCVSPDQQTTPKEACLSSKTPKKSGMPETMKKSRLRYLSRIVIWTLFFLPCLSVISVEWPIALSGRSASHNPGTWTGNSHRLIPKRILSISAPCAIPVKAKYRRMMKALSLAVSGGSQDVYGC</sequence>
<feature type="compositionally biased region" description="Polar residues" evidence="1">
    <location>
        <begin position="220"/>
        <end position="236"/>
    </location>
</feature>
<comment type="caution">
    <text evidence="3">The sequence shown here is derived from an EMBL/GenBank/DDBJ whole genome shotgun (WGS) entry which is preliminary data.</text>
</comment>
<proteinExistence type="predicted"/>
<feature type="transmembrane region" description="Helical" evidence="2">
    <location>
        <begin position="279"/>
        <end position="300"/>
    </location>
</feature>
<reference evidence="3 4" key="1">
    <citation type="submission" date="2019-04" db="EMBL/GenBank/DDBJ databases">
        <title>Annotation for the trematode Fasciola gigantica.</title>
        <authorList>
            <person name="Choi Y.-J."/>
        </authorList>
    </citation>
    <scope>NUCLEOTIDE SEQUENCE [LARGE SCALE GENOMIC DNA]</scope>
    <source>
        <strain evidence="3">Uganda_cow_1</strain>
    </source>
</reference>
<dbReference type="AlphaFoldDB" id="A0A504YQK4"/>
<feature type="region of interest" description="Disordered" evidence="1">
    <location>
        <begin position="195"/>
        <end position="268"/>
    </location>
</feature>
<gene>
    <name evidence="3" type="ORF">FGIG_07295</name>
</gene>
<dbReference type="OrthoDB" id="6279439at2759"/>
<feature type="region of interest" description="Disordered" evidence="1">
    <location>
        <begin position="1"/>
        <end position="63"/>
    </location>
</feature>
<keyword evidence="2" id="KW-0812">Transmembrane</keyword>
<evidence type="ECO:0000313" key="4">
    <source>
        <dbReference type="Proteomes" id="UP000316759"/>
    </source>
</evidence>
<evidence type="ECO:0000256" key="2">
    <source>
        <dbReference type="SAM" id="Phobius"/>
    </source>
</evidence>
<keyword evidence="2" id="KW-1133">Transmembrane helix</keyword>
<keyword evidence="4" id="KW-1185">Reference proteome</keyword>
<dbReference type="EMBL" id="SUNJ01009697">
    <property type="protein sequence ID" value="TPP60217.1"/>
    <property type="molecule type" value="Genomic_DNA"/>
</dbReference>
<accession>A0A504YQK4</accession>
<feature type="compositionally biased region" description="Polar residues" evidence="1">
    <location>
        <begin position="46"/>
        <end position="63"/>
    </location>
</feature>
<dbReference type="Proteomes" id="UP000316759">
    <property type="component" value="Unassembled WGS sequence"/>
</dbReference>
<name>A0A504YQK4_FASGI</name>